<dbReference type="EnsemblBacteria" id="AAK22034">
    <property type="protein sequence ID" value="AAK22034"/>
    <property type="gene ID" value="CC_0046"/>
</dbReference>
<dbReference type="EMBL" id="AE005673">
    <property type="protein sequence ID" value="AAK22034.1"/>
    <property type="molecule type" value="Genomic_DNA"/>
</dbReference>
<dbReference type="STRING" id="190650.CC_0046"/>
<dbReference type="HOGENOM" id="CLU_3402744_0_0_5"/>
<reference evidence="1 2" key="1">
    <citation type="journal article" date="2001" name="Proc. Natl. Acad. Sci. U.S.A.">
        <title>Complete genome sequence of Caulobacter crescentus.</title>
        <authorList>
            <person name="Nierman W.C."/>
            <person name="Feldblyum T.V."/>
            <person name="Laub M.T."/>
            <person name="Paulsen I.T."/>
            <person name="Nelson K.E."/>
            <person name="Eisen J.A."/>
            <person name="Heidelberg J.F."/>
            <person name="Alley M.R."/>
            <person name="Ohta N."/>
            <person name="Maddock J.R."/>
            <person name="Potocka I."/>
            <person name="Nelson W.C."/>
            <person name="Newton A."/>
            <person name="Stephens C."/>
            <person name="Phadke N.D."/>
            <person name="Ely B."/>
            <person name="DeBoy R.T."/>
            <person name="Dodson R.J."/>
            <person name="Durkin A.S."/>
            <person name="Gwinn M.L."/>
            <person name="Haft D.H."/>
            <person name="Kolonay J.F."/>
            <person name="Smit J."/>
            <person name="Craven M.B."/>
            <person name="Khouri H."/>
            <person name="Shetty J."/>
            <person name="Berry K."/>
            <person name="Utterback T."/>
            <person name="Tran K."/>
            <person name="Wolf A."/>
            <person name="Vamathevan J."/>
            <person name="Ermolaeva M."/>
            <person name="White O."/>
            <person name="Salzberg S.L."/>
            <person name="Venter J.C."/>
            <person name="Shapiro L."/>
            <person name="Fraser C.M."/>
        </authorList>
    </citation>
    <scope>NUCLEOTIDE SEQUENCE [LARGE SCALE GENOMIC DNA]</scope>
    <source>
        <strain evidence="2">ATCC 19089 / CB15</strain>
    </source>
</reference>
<protein>
    <submittedName>
        <fullName evidence="1">Uncharacterized protein</fullName>
    </submittedName>
</protein>
<gene>
    <name evidence="1" type="ordered locus">CC_0046</name>
</gene>
<dbReference type="PIR" id="F87254">
    <property type="entry name" value="F87254"/>
</dbReference>
<sequence>MRGKTQEDRDLSRCSIPWPRASATRLFACA</sequence>
<dbReference type="AlphaFoldDB" id="Q9AC21"/>
<accession>Q9AC21</accession>
<keyword evidence="2" id="KW-1185">Reference proteome</keyword>
<evidence type="ECO:0000313" key="1">
    <source>
        <dbReference type="EMBL" id="AAK22034.1"/>
    </source>
</evidence>
<proteinExistence type="predicted"/>
<organism evidence="1 2">
    <name type="scientific">Caulobacter vibrioides (strain ATCC 19089 / CIP 103742 / CB 15)</name>
    <name type="common">Caulobacter crescentus</name>
    <dbReference type="NCBI Taxonomy" id="190650"/>
    <lineage>
        <taxon>Bacteria</taxon>
        <taxon>Pseudomonadati</taxon>
        <taxon>Pseudomonadota</taxon>
        <taxon>Alphaproteobacteria</taxon>
        <taxon>Caulobacterales</taxon>
        <taxon>Caulobacteraceae</taxon>
        <taxon>Caulobacter</taxon>
    </lineage>
</organism>
<dbReference type="Proteomes" id="UP000001816">
    <property type="component" value="Chromosome"/>
</dbReference>
<dbReference type="BioCyc" id="CAULO:CC0046-MONOMER"/>
<dbReference type="KEGG" id="ccr:CC_0046"/>
<evidence type="ECO:0000313" key="2">
    <source>
        <dbReference type="Proteomes" id="UP000001816"/>
    </source>
</evidence>
<name>Q9AC21_CAUVC</name>